<dbReference type="EMBL" id="BMNC01000021">
    <property type="protein sequence ID" value="GGN25111.1"/>
    <property type="molecule type" value="Genomic_DNA"/>
</dbReference>
<feature type="region of interest" description="Disordered" evidence="1">
    <location>
        <begin position="46"/>
        <end position="71"/>
    </location>
</feature>
<proteinExistence type="predicted"/>
<evidence type="ECO:0000313" key="2">
    <source>
        <dbReference type="EMBL" id="GGN25111.1"/>
    </source>
</evidence>
<gene>
    <name evidence="2" type="ORF">GCM10011609_79230</name>
</gene>
<reference evidence="3" key="1">
    <citation type="journal article" date="2019" name="Int. J. Syst. Evol. Microbiol.">
        <title>The Global Catalogue of Microorganisms (GCM) 10K type strain sequencing project: providing services to taxonomists for standard genome sequencing and annotation.</title>
        <authorList>
            <consortium name="The Broad Institute Genomics Platform"/>
            <consortium name="The Broad Institute Genome Sequencing Center for Infectious Disease"/>
            <person name="Wu L."/>
            <person name="Ma J."/>
        </authorList>
    </citation>
    <scope>NUCLEOTIDE SEQUENCE [LARGE SCALE GENOMIC DNA]</scope>
    <source>
        <strain evidence="3">CGMCC 4.7319</strain>
    </source>
</reference>
<keyword evidence="3" id="KW-1185">Reference proteome</keyword>
<organism evidence="2 3">
    <name type="scientific">Lentzea pudingi</name>
    <dbReference type="NCBI Taxonomy" id="1789439"/>
    <lineage>
        <taxon>Bacteria</taxon>
        <taxon>Bacillati</taxon>
        <taxon>Actinomycetota</taxon>
        <taxon>Actinomycetes</taxon>
        <taxon>Pseudonocardiales</taxon>
        <taxon>Pseudonocardiaceae</taxon>
        <taxon>Lentzea</taxon>
    </lineage>
</organism>
<sequence>MDPLLVVFLISLVVLGVVVVLSIVSTGEEDGRIRSATTAIRSLERRAATPGWTKASDQDDMPAGRMSGLPGPGRGGTVAGVHEGRAFRVAVFSSTTSVGLTSTGYSHVERTVPALVVVVVDAPELTGDLRMDPPRPGTAYEISGDLAPDAERRVVAQLKSYQPPAVDIAGGVACFTFTDLDLVEQIDDVAAMACDVVEILANAKKPAPPAVE</sequence>
<accession>A0ABQ2IQS8</accession>
<dbReference type="Proteomes" id="UP000597656">
    <property type="component" value="Unassembled WGS sequence"/>
</dbReference>
<dbReference type="RefSeq" id="WP_189160019.1">
    <property type="nucleotide sequence ID" value="NZ_BMNC01000021.1"/>
</dbReference>
<protein>
    <recommendedName>
        <fullName evidence="4">Secreted protein</fullName>
    </recommendedName>
</protein>
<name>A0ABQ2IQS8_9PSEU</name>
<comment type="caution">
    <text evidence="2">The sequence shown here is derived from an EMBL/GenBank/DDBJ whole genome shotgun (WGS) entry which is preliminary data.</text>
</comment>
<evidence type="ECO:0000313" key="3">
    <source>
        <dbReference type="Proteomes" id="UP000597656"/>
    </source>
</evidence>
<evidence type="ECO:0008006" key="4">
    <source>
        <dbReference type="Google" id="ProtNLM"/>
    </source>
</evidence>
<evidence type="ECO:0000256" key="1">
    <source>
        <dbReference type="SAM" id="MobiDB-lite"/>
    </source>
</evidence>